<evidence type="ECO:0000313" key="4">
    <source>
        <dbReference type="Proteomes" id="UP001189429"/>
    </source>
</evidence>
<evidence type="ECO:0000313" key="3">
    <source>
        <dbReference type="EMBL" id="CAK0822532.1"/>
    </source>
</evidence>
<keyword evidence="4" id="KW-1185">Reference proteome</keyword>
<gene>
    <name evidence="3" type="ORF">PCOR1329_LOCUS23530</name>
</gene>
<feature type="region of interest" description="Disordered" evidence="1">
    <location>
        <begin position="123"/>
        <end position="146"/>
    </location>
</feature>
<protein>
    <submittedName>
        <fullName evidence="3">Uncharacterized protein</fullName>
    </submittedName>
</protein>
<name>A0ABN9RTB0_9DINO</name>
<accession>A0ABN9RTB0</accession>
<feature type="signal peptide" evidence="2">
    <location>
        <begin position="1"/>
        <end position="20"/>
    </location>
</feature>
<proteinExistence type="predicted"/>
<comment type="caution">
    <text evidence="3">The sequence shown here is derived from an EMBL/GenBank/DDBJ whole genome shotgun (WGS) entry which is preliminary data.</text>
</comment>
<reference evidence="3" key="1">
    <citation type="submission" date="2023-10" db="EMBL/GenBank/DDBJ databases">
        <authorList>
            <person name="Chen Y."/>
            <person name="Shah S."/>
            <person name="Dougan E. K."/>
            <person name="Thang M."/>
            <person name="Chan C."/>
        </authorList>
    </citation>
    <scope>NUCLEOTIDE SEQUENCE [LARGE SCALE GENOMIC DNA]</scope>
</reference>
<feature type="chain" id="PRO_5046496456" evidence="2">
    <location>
        <begin position="21"/>
        <end position="146"/>
    </location>
</feature>
<dbReference type="Proteomes" id="UP001189429">
    <property type="component" value="Unassembled WGS sequence"/>
</dbReference>
<evidence type="ECO:0000256" key="2">
    <source>
        <dbReference type="SAM" id="SignalP"/>
    </source>
</evidence>
<dbReference type="EMBL" id="CAUYUJ010007985">
    <property type="protein sequence ID" value="CAK0822532.1"/>
    <property type="molecule type" value="Genomic_DNA"/>
</dbReference>
<sequence>MSRALWAAGALLQLALPAAALTQRGRARSGLAAAAVAHSPEESAAMRKEAFEKEFTVELNLAKAREAGTPLGLKVDIESEFAPPSLKVISDDIVRDRLALSCVVAVSIPRRILSAPVPHRHAVPSRLKTPRCPAQPVGISGPRPVL</sequence>
<keyword evidence="2" id="KW-0732">Signal</keyword>
<evidence type="ECO:0000256" key="1">
    <source>
        <dbReference type="SAM" id="MobiDB-lite"/>
    </source>
</evidence>
<organism evidence="3 4">
    <name type="scientific">Prorocentrum cordatum</name>
    <dbReference type="NCBI Taxonomy" id="2364126"/>
    <lineage>
        <taxon>Eukaryota</taxon>
        <taxon>Sar</taxon>
        <taxon>Alveolata</taxon>
        <taxon>Dinophyceae</taxon>
        <taxon>Prorocentrales</taxon>
        <taxon>Prorocentraceae</taxon>
        <taxon>Prorocentrum</taxon>
    </lineage>
</organism>